<protein>
    <submittedName>
        <fullName evidence="1">Uncharacterized protein</fullName>
    </submittedName>
</protein>
<organism evidence="1 2">
    <name type="scientific">Pectinatus brassicae</name>
    <dbReference type="NCBI Taxonomy" id="862415"/>
    <lineage>
        <taxon>Bacteria</taxon>
        <taxon>Bacillati</taxon>
        <taxon>Bacillota</taxon>
        <taxon>Negativicutes</taxon>
        <taxon>Selenomonadales</taxon>
        <taxon>Selenomonadaceae</taxon>
        <taxon>Pectinatus</taxon>
    </lineage>
</organism>
<comment type="caution">
    <text evidence="1">The sequence shown here is derived from an EMBL/GenBank/DDBJ whole genome shotgun (WGS) entry which is preliminary data.</text>
</comment>
<gene>
    <name evidence="1" type="ORF">HNR32_002737</name>
</gene>
<dbReference type="EMBL" id="JACHFH010000060">
    <property type="protein sequence ID" value="MBB5337575.1"/>
    <property type="molecule type" value="Genomic_DNA"/>
</dbReference>
<accession>A0A840UYY3</accession>
<dbReference type="Proteomes" id="UP000559117">
    <property type="component" value="Unassembled WGS sequence"/>
</dbReference>
<dbReference type="RefSeq" id="WP_183863491.1">
    <property type="nucleotide sequence ID" value="NZ_JACHFH010000060.1"/>
</dbReference>
<dbReference type="InterPro" id="IPR027417">
    <property type="entry name" value="P-loop_NTPase"/>
</dbReference>
<dbReference type="Gene3D" id="3.40.50.300">
    <property type="entry name" value="P-loop containing nucleotide triphosphate hydrolases"/>
    <property type="match status" value="1"/>
</dbReference>
<keyword evidence="2" id="KW-1185">Reference proteome</keyword>
<dbReference type="AlphaFoldDB" id="A0A840UYY3"/>
<evidence type="ECO:0000313" key="2">
    <source>
        <dbReference type="Proteomes" id="UP000559117"/>
    </source>
</evidence>
<sequence>MKAFCEEYNIKGGIWNDSNFRAILEATMYLPVTDKDYRKWLNFFFENCSYNQLLFNRIQLNEGTENKMFSDRDLVVQRLEAKLLRYTDAKECETEYCLKLTSVFERLDLLFNNSWKKDVLDLITRLPHEQYNQDEINKKLSFIYSNEDCDDVLVQIKELLGLYDFETAKSENKSEIRELLKYPHYYKVLVITGTTGSGKTFFVNRYIKYCLEKLKIRDISIIPYVFDISKVVSDSNLEQLLIHEMADLLGKSVQSLEDASKLLSYLPIKICFVIENIHLIIDEKSKWNSLISCINRFSRYEEFKWLLTINGYEYYALEDISNFLQRYCIEKNSLLNISKKRLAIFQHAVNMDELNKEWHVVETILQKTLSGRMSNTYVDVNKGITTPLEALYFRECIEGEEWVSSPSTYYEFIKKIFDWKANKLAECNSTTVQSTVLVIVDCVIEKLNCVIKDSELNKSDLSCLRSVQLLSSTITICKENFSVSYGFQQISYRIRVFPYWAAIMVKNRFRSKEFKVESITGYPAELKEWLIPCYIFYNAQNENALLSLFPALKKASLLEYALFCAQRDSSVFSKALYNFIIKNVDYIKSSKRCYSVFYFVFYCPLRISQKFKLFTSIAGKVKEFNLLNLYSRVFKSVVHTSKKLKQLKKNMLELAPCDVLDINYINGYETGEVFMHLSNNEEKSFDIVINDIIAYIREHESILEIIKNGNNSSFFDFFIRKCMENYLKSKKKI</sequence>
<proteinExistence type="predicted"/>
<evidence type="ECO:0000313" key="1">
    <source>
        <dbReference type="EMBL" id="MBB5337575.1"/>
    </source>
</evidence>
<name>A0A840UYY3_9FIRM</name>
<dbReference type="SUPFAM" id="SSF52540">
    <property type="entry name" value="P-loop containing nucleoside triphosphate hydrolases"/>
    <property type="match status" value="1"/>
</dbReference>
<reference evidence="1 2" key="1">
    <citation type="submission" date="2020-08" db="EMBL/GenBank/DDBJ databases">
        <title>Genomic Encyclopedia of Type Strains, Phase IV (KMG-IV): sequencing the most valuable type-strain genomes for metagenomic binning, comparative biology and taxonomic classification.</title>
        <authorList>
            <person name="Goeker M."/>
        </authorList>
    </citation>
    <scope>NUCLEOTIDE SEQUENCE [LARGE SCALE GENOMIC DNA]</scope>
    <source>
        <strain evidence="1 2">DSM 24661</strain>
    </source>
</reference>